<protein>
    <submittedName>
        <fullName evidence="2">Uncharacterized protein</fullName>
    </submittedName>
</protein>
<gene>
    <name evidence="2" type="ORF">S01H4_54372</name>
</gene>
<comment type="caution">
    <text evidence="2">The sequence shown here is derived from an EMBL/GenBank/DDBJ whole genome shotgun (WGS) entry which is preliminary data.</text>
</comment>
<organism evidence="2">
    <name type="scientific">marine sediment metagenome</name>
    <dbReference type="NCBI Taxonomy" id="412755"/>
    <lineage>
        <taxon>unclassified sequences</taxon>
        <taxon>metagenomes</taxon>
        <taxon>ecological metagenomes</taxon>
    </lineage>
</organism>
<feature type="transmembrane region" description="Helical" evidence="1">
    <location>
        <begin position="42"/>
        <end position="66"/>
    </location>
</feature>
<keyword evidence="1" id="KW-0472">Membrane</keyword>
<evidence type="ECO:0000256" key="1">
    <source>
        <dbReference type="SAM" id="Phobius"/>
    </source>
</evidence>
<dbReference type="EMBL" id="BART01031281">
    <property type="protein sequence ID" value="GAH12673.1"/>
    <property type="molecule type" value="Genomic_DNA"/>
</dbReference>
<reference evidence="2" key="1">
    <citation type="journal article" date="2014" name="Front. Microbiol.">
        <title>High frequency of phylogenetically diverse reductive dehalogenase-homologous genes in deep subseafloor sedimentary metagenomes.</title>
        <authorList>
            <person name="Kawai M."/>
            <person name="Futagami T."/>
            <person name="Toyoda A."/>
            <person name="Takaki Y."/>
            <person name="Nishi S."/>
            <person name="Hori S."/>
            <person name="Arai W."/>
            <person name="Tsubouchi T."/>
            <person name="Morono Y."/>
            <person name="Uchiyama I."/>
            <person name="Ito T."/>
            <person name="Fujiyama A."/>
            <person name="Inagaki F."/>
            <person name="Takami H."/>
        </authorList>
    </citation>
    <scope>NUCLEOTIDE SEQUENCE</scope>
    <source>
        <strain evidence="2">Expedition CK06-06</strain>
    </source>
</reference>
<keyword evidence="1" id="KW-1133">Transmembrane helix</keyword>
<accession>X1EVN1</accession>
<sequence>MTLVSTPGSNLWSSVWKLLHLRWVIFVSGFRRARLRNKIGTVVVGVVLLAVLVAAFVVSFLVLNALRSPNLAQVVS</sequence>
<feature type="non-terminal residue" evidence="2">
    <location>
        <position position="76"/>
    </location>
</feature>
<dbReference type="AlphaFoldDB" id="X1EVN1"/>
<name>X1EVN1_9ZZZZ</name>
<evidence type="ECO:0000313" key="2">
    <source>
        <dbReference type="EMBL" id="GAH12673.1"/>
    </source>
</evidence>
<keyword evidence="1" id="KW-0812">Transmembrane</keyword>
<proteinExistence type="predicted"/>